<dbReference type="EMBL" id="JFBT01000001">
    <property type="protein sequence ID" value="EXG81050.1"/>
    <property type="molecule type" value="Genomic_DNA"/>
</dbReference>
<dbReference type="InterPro" id="IPR000772">
    <property type="entry name" value="Ricin_B_lectin"/>
</dbReference>
<dbReference type="HOGENOM" id="CLU_540411_0_0_11"/>
<proteinExistence type="predicted"/>
<dbReference type="InterPro" id="IPR035992">
    <property type="entry name" value="Ricin_B-like_lectins"/>
</dbReference>
<sequence length="487" mass="50882">MLLTLVALSLSTLVLDSVVRQTVLARTEIARAEALNAAQSGLDVGMAHIRSANDGTVAGVLSKLPCASLAGTVTSVLRGSYSVSVRYYAQDPQGQPASWLSGASRITCAPSQGVARTPAYALLSSVGSYSAGLGATVSRTLTAVYTFRTTNQSIPGGMIHVYRANTSETDLCLDAGSATPASGTAVTLQTCSPGLAAQNFAYDNKLRILLLSSRTTALPVGVCLDSATPHAVGNPVVVANCTTPTVQARQQWSINDSANFEGTTNGSSLDGFCFNAKFPGVEGSPVVLGSGSNCRRSYNSTQSFFPDATVGPGAAGPTNSQLVNLEQFGRCLDVTDQNVNQSFLIAWPCKQAPDPTYVAWNQKWTMPANGVSGQVVTKPGAQYCLRSPLLVGVGQYVRVVSCGTGGAALQWTRREADDSYPLSYTLVDSAGHCLSTTDPDANPPDLFNTGQRVTKIVVAACDGSARQKWNAPVTELQASPLKGVHED</sequence>
<feature type="domain" description="Ricin B lectin" evidence="1">
    <location>
        <begin position="156"/>
        <end position="297"/>
    </location>
</feature>
<evidence type="ECO:0000259" key="1">
    <source>
        <dbReference type="SMART" id="SM00458"/>
    </source>
</evidence>
<dbReference type="PROSITE" id="PS50231">
    <property type="entry name" value="RICIN_B_LECTIN"/>
    <property type="match status" value="2"/>
</dbReference>
<gene>
    <name evidence="2" type="ORF">CryarDRAFT_2145</name>
</gene>
<feature type="domain" description="Ricin B lectin" evidence="1">
    <location>
        <begin position="316"/>
        <end position="472"/>
    </location>
</feature>
<evidence type="ECO:0000313" key="2">
    <source>
        <dbReference type="EMBL" id="EXG81050.1"/>
    </source>
</evidence>
<reference evidence="2 3" key="1">
    <citation type="submission" date="2013-07" db="EMBL/GenBank/DDBJ databases">
        <authorList>
            <consortium name="DOE Joint Genome Institute"/>
            <person name="Eisen J."/>
            <person name="Huntemann M."/>
            <person name="Han J."/>
            <person name="Chen A."/>
            <person name="Kyrpides N."/>
            <person name="Mavromatis K."/>
            <person name="Markowitz V."/>
            <person name="Palaniappan K."/>
            <person name="Ivanova N."/>
            <person name="Schaumberg A."/>
            <person name="Pati A."/>
            <person name="Liolios K."/>
            <person name="Nordberg H.P."/>
            <person name="Cantor M.N."/>
            <person name="Hua S.X."/>
            <person name="Woyke T."/>
        </authorList>
    </citation>
    <scope>NUCLEOTIDE SEQUENCE [LARGE SCALE GENOMIC DNA]</scope>
    <source>
        <strain evidence="2 3">DSM 44712</strain>
    </source>
</reference>
<protein>
    <submittedName>
        <fullName evidence="2">Protein with CBM13 carbohydrate-binding domain</fullName>
    </submittedName>
</protein>
<dbReference type="Gene3D" id="2.80.10.50">
    <property type="match status" value="2"/>
</dbReference>
<keyword evidence="3" id="KW-1185">Reference proteome</keyword>
<comment type="caution">
    <text evidence="2">The sequence shown here is derived from an EMBL/GenBank/DDBJ whole genome shotgun (WGS) entry which is preliminary data.</text>
</comment>
<name>A0A010YLE1_9ACTN</name>
<organism evidence="2 3">
    <name type="scientific">Cryptosporangium arvum DSM 44712</name>
    <dbReference type="NCBI Taxonomy" id="927661"/>
    <lineage>
        <taxon>Bacteria</taxon>
        <taxon>Bacillati</taxon>
        <taxon>Actinomycetota</taxon>
        <taxon>Actinomycetes</taxon>
        <taxon>Cryptosporangiales</taxon>
        <taxon>Cryptosporangiaceae</taxon>
        <taxon>Cryptosporangium</taxon>
    </lineage>
</organism>
<dbReference type="CDD" id="cd00161">
    <property type="entry name" value="beta-trefoil_Ricin-like"/>
    <property type="match status" value="1"/>
</dbReference>
<dbReference type="SMART" id="SM00458">
    <property type="entry name" value="RICIN"/>
    <property type="match status" value="2"/>
</dbReference>
<accession>A0A010YLE1</accession>
<evidence type="ECO:0000313" key="3">
    <source>
        <dbReference type="Proteomes" id="UP000021053"/>
    </source>
</evidence>
<dbReference type="SUPFAM" id="SSF50370">
    <property type="entry name" value="Ricin B-like lectins"/>
    <property type="match status" value="2"/>
</dbReference>
<dbReference type="Proteomes" id="UP000021053">
    <property type="component" value="Unassembled WGS sequence"/>
</dbReference>
<dbReference type="AlphaFoldDB" id="A0A010YLE1"/>